<evidence type="ECO:0000313" key="2">
    <source>
        <dbReference type="EMBL" id="TMW59802.1"/>
    </source>
</evidence>
<feature type="coiled-coil region" evidence="1">
    <location>
        <begin position="111"/>
        <end position="146"/>
    </location>
</feature>
<organism evidence="2 3">
    <name type="scientific">Pythium oligandrum</name>
    <name type="common">Mycoparasitic fungus</name>
    <dbReference type="NCBI Taxonomy" id="41045"/>
    <lineage>
        <taxon>Eukaryota</taxon>
        <taxon>Sar</taxon>
        <taxon>Stramenopiles</taxon>
        <taxon>Oomycota</taxon>
        <taxon>Peronosporomycetes</taxon>
        <taxon>Pythiales</taxon>
        <taxon>Pythiaceae</taxon>
        <taxon>Pythium</taxon>
    </lineage>
</organism>
<sequence>MDHSVSQEELLPTLEESLDFLVALELDVSGVPAWQTGTTSDDSDSRRRHTAPLVKRTNRKVPQPNIREELTVLRATVAELEHTLSHLRPDLSRMPDRELVLAVWQDVGIRQKKHRQIAEEENARLRELLEQQMEVTTRLRQLLRKRKTSMVLSTLETTKRTRTANGLSQLAVVNALRMSMHQLYGHVDVILCNPRFQNDPTKPARSIQLHTSGSGAPYIEVVVSRVLPFHYRRTADAWWQFSRRREVDTLDWQTHTEIFRQSRS</sequence>
<dbReference type="OrthoDB" id="106293at2759"/>
<proteinExistence type="predicted"/>
<dbReference type="AlphaFoldDB" id="A0A8K1CCG6"/>
<evidence type="ECO:0000256" key="1">
    <source>
        <dbReference type="SAM" id="Coils"/>
    </source>
</evidence>
<dbReference type="EMBL" id="SPLM01000109">
    <property type="protein sequence ID" value="TMW59802.1"/>
    <property type="molecule type" value="Genomic_DNA"/>
</dbReference>
<reference evidence="2" key="1">
    <citation type="submission" date="2019-03" db="EMBL/GenBank/DDBJ databases">
        <title>Long read genome sequence of the mycoparasitic Pythium oligandrum ATCC 38472 isolated from sugarbeet rhizosphere.</title>
        <authorList>
            <person name="Gaulin E."/>
        </authorList>
    </citation>
    <scope>NUCLEOTIDE SEQUENCE</scope>
    <source>
        <strain evidence="2">ATCC 38472_TT</strain>
    </source>
</reference>
<accession>A0A8K1CCG6</accession>
<gene>
    <name evidence="2" type="ORF">Poli38472_004871</name>
</gene>
<keyword evidence="3" id="KW-1185">Reference proteome</keyword>
<evidence type="ECO:0000313" key="3">
    <source>
        <dbReference type="Proteomes" id="UP000794436"/>
    </source>
</evidence>
<name>A0A8K1CCG6_PYTOL</name>
<keyword evidence="1" id="KW-0175">Coiled coil</keyword>
<comment type="caution">
    <text evidence="2">The sequence shown here is derived from an EMBL/GenBank/DDBJ whole genome shotgun (WGS) entry which is preliminary data.</text>
</comment>
<protein>
    <submittedName>
        <fullName evidence="2">Uncharacterized protein</fullName>
    </submittedName>
</protein>
<dbReference type="Proteomes" id="UP000794436">
    <property type="component" value="Unassembled WGS sequence"/>
</dbReference>